<name>A0A0G9MV22_9SPHN</name>
<comment type="subcellular location">
    <subcellularLocation>
        <location evidence="1 9">Cell inner membrane</location>
        <topology evidence="1 9">Multi-pass membrane protein</topology>
    </subcellularLocation>
</comment>
<feature type="transmembrane region" description="Helical" evidence="9">
    <location>
        <begin position="84"/>
        <end position="106"/>
    </location>
</feature>
<gene>
    <name evidence="11" type="ORF">AAW00_10430</name>
</gene>
<keyword evidence="12" id="KW-1185">Reference proteome</keyword>
<evidence type="ECO:0000256" key="4">
    <source>
        <dbReference type="ARBA" id="ARBA00022519"/>
    </source>
</evidence>
<evidence type="ECO:0000256" key="2">
    <source>
        <dbReference type="ARBA" id="ARBA00022448"/>
    </source>
</evidence>
<comment type="subunit">
    <text evidence="9">The complex comprises the extracytoplasmic solute receptor protein and the two transmembrane proteins.</text>
</comment>
<keyword evidence="6 9" id="KW-1133">Transmembrane helix</keyword>
<accession>A0A0G9MV22</accession>
<evidence type="ECO:0000256" key="9">
    <source>
        <dbReference type="RuleBase" id="RU369079"/>
    </source>
</evidence>
<dbReference type="AlphaFoldDB" id="A0A0G9MV22"/>
<evidence type="ECO:0000259" key="10">
    <source>
        <dbReference type="Pfam" id="PF04290"/>
    </source>
</evidence>
<keyword evidence="7 9" id="KW-0472">Membrane</keyword>
<dbReference type="Proteomes" id="UP000053464">
    <property type="component" value="Unassembled WGS sequence"/>
</dbReference>
<dbReference type="GO" id="GO:0015740">
    <property type="term" value="P:C4-dicarboxylate transport"/>
    <property type="evidence" value="ECO:0007669"/>
    <property type="project" value="TreeGrafter"/>
</dbReference>
<comment type="caution">
    <text evidence="11">The sequence shown here is derived from an EMBL/GenBank/DDBJ whole genome shotgun (WGS) entry which is preliminary data.</text>
</comment>
<comment type="similarity">
    <text evidence="8 9">Belongs to the TRAP transporter small permease family.</text>
</comment>
<evidence type="ECO:0000256" key="5">
    <source>
        <dbReference type="ARBA" id="ARBA00022692"/>
    </source>
</evidence>
<feature type="transmembrane region" description="Helical" evidence="9">
    <location>
        <begin position="42"/>
        <end position="63"/>
    </location>
</feature>
<keyword evidence="3" id="KW-1003">Cell membrane</keyword>
<evidence type="ECO:0000256" key="3">
    <source>
        <dbReference type="ARBA" id="ARBA00022475"/>
    </source>
</evidence>
<dbReference type="RefSeq" id="WP_047004248.1">
    <property type="nucleotide sequence ID" value="NZ_LBHB01000002.1"/>
</dbReference>
<evidence type="ECO:0000313" key="11">
    <source>
        <dbReference type="EMBL" id="KLE34601.1"/>
    </source>
</evidence>
<dbReference type="GO" id="GO:0005886">
    <property type="term" value="C:plasma membrane"/>
    <property type="evidence" value="ECO:0007669"/>
    <property type="project" value="UniProtKB-SubCell"/>
</dbReference>
<dbReference type="EMBL" id="LBHB01000002">
    <property type="protein sequence ID" value="KLE34601.1"/>
    <property type="molecule type" value="Genomic_DNA"/>
</dbReference>
<dbReference type="STRING" id="1581420.AAW00_10430"/>
<evidence type="ECO:0000256" key="8">
    <source>
        <dbReference type="ARBA" id="ARBA00038436"/>
    </source>
</evidence>
<dbReference type="PATRIC" id="fig|1581420.6.peg.2137"/>
<feature type="transmembrane region" description="Helical" evidence="9">
    <location>
        <begin position="118"/>
        <end position="142"/>
    </location>
</feature>
<dbReference type="Pfam" id="PF04290">
    <property type="entry name" value="DctQ"/>
    <property type="match status" value="1"/>
</dbReference>
<sequence>MSTAKTLVIWIGGLALLAATLVDTFAVIGRHVGLPLHGSIELMQAIVLVSGSVGLVVATWDLSHARVRIVVERLSPPARRVADLFSDLLTLAFVLALLAGSVWIMADLWDGYEQSELVGVPWLALRLIANVCLLACAVLLALRLLRRNEREGGGGA</sequence>
<dbReference type="PANTHER" id="PTHR35011">
    <property type="entry name" value="2,3-DIKETO-L-GULONATE TRAP TRANSPORTER SMALL PERMEASE PROTEIN YIAM"/>
    <property type="match status" value="1"/>
</dbReference>
<dbReference type="GO" id="GO:0022857">
    <property type="term" value="F:transmembrane transporter activity"/>
    <property type="evidence" value="ECO:0007669"/>
    <property type="project" value="UniProtKB-UniRule"/>
</dbReference>
<comment type="function">
    <text evidence="9">Part of the tripartite ATP-independent periplasmic (TRAP) transport system.</text>
</comment>
<evidence type="ECO:0000256" key="7">
    <source>
        <dbReference type="ARBA" id="ARBA00023136"/>
    </source>
</evidence>
<keyword evidence="2 9" id="KW-0813">Transport</keyword>
<dbReference type="InterPro" id="IPR007387">
    <property type="entry name" value="TRAP_DctQ"/>
</dbReference>
<dbReference type="InterPro" id="IPR055348">
    <property type="entry name" value="DctQ"/>
</dbReference>
<dbReference type="OrthoDB" id="7428219at2"/>
<comment type="caution">
    <text evidence="9">Lacks conserved residue(s) required for the propagation of feature annotation.</text>
</comment>
<evidence type="ECO:0000256" key="1">
    <source>
        <dbReference type="ARBA" id="ARBA00004429"/>
    </source>
</evidence>
<organism evidence="11 12">
    <name type="scientific">Aurantiacibacter luteus</name>
    <dbReference type="NCBI Taxonomy" id="1581420"/>
    <lineage>
        <taxon>Bacteria</taxon>
        <taxon>Pseudomonadati</taxon>
        <taxon>Pseudomonadota</taxon>
        <taxon>Alphaproteobacteria</taxon>
        <taxon>Sphingomonadales</taxon>
        <taxon>Erythrobacteraceae</taxon>
        <taxon>Aurantiacibacter</taxon>
    </lineage>
</organism>
<reference evidence="11 12" key="1">
    <citation type="submission" date="2015-04" db="EMBL/GenBank/DDBJ databases">
        <title>The draft genome sequence of Erythrobacter luteus KA37.</title>
        <authorList>
            <person name="Zhuang L."/>
            <person name="Liu Y."/>
            <person name="Shao Z."/>
        </authorList>
    </citation>
    <scope>NUCLEOTIDE SEQUENCE [LARGE SCALE GENOMIC DNA]</scope>
    <source>
        <strain evidence="11 12">KA37</strain>
    </source>
</reference>
<proteinExistence type="inferred from homology"/>
<keyword evidence="5 9" id="KW-0812">Transmembrane</keyword>
<feature type="domain" description="Tripartite ATP-independent periplasmic transporters DctQ component" evidence="10">
    <location>
        <begin position="22"/>
        <end position="147"/>
    </location>
</feature>
<dbReference type="PANTHER" id="PTHR35011:SF10">
    <property type="entry name" value="TRAP TRANSPORTER SMALL PERMEASE PROTEIN"/>
    <property type="match status" value="1"/>
</dbReference>
<evidence type="ECO:0000313" key="12">
    <source>
        <dbReference type="Proteomes" id="UP000053464"/>
    </source>
</evidence>
<protein>
    <recommendedName>
        <fullName evidence="9">TRAP transporter small permease protein</fullName>
    </recommendedName>
</protein>
<evidence type="ECO:0000256" key="6">
    <source>
        <dbReference type="ARBA" id="ARBA00022989"/>
    </source>
</evidence>
<keyword evidence="4 9" id="KW-0997">Cell inner membrane</keyword>